<feature type="chain" id="PRO_5035256477" description="DUF4252 domain-containing protein" evidence="1">
    <location>
        <begin position="22"/>
        <end position="180"/>
    </location>
</feature>
<evidence type="ECO:0000313" key="2">
    <source>
        <dbReference type="EMBL" id="GGD99340.1"/>
    </source>
</evidence>
<reference evidence="2" key="2">
    <citation type="submission" date="2020-09" db="EMBL/GenBank/DDBJ databases">
        <authorList>
            <person name="Sun Q."/>
            <person name="Zhou Y."/>
        </authorList>
    </citation>
    <scope>NUCLEOTIDE SEQUENCE</scope>
    <source>
        <strain evidence="2">CGMCC 1.12924</strain>
    </source>
</reference>
<dbReference type="Proteomes" id="UP000652231">
    <property type="component" value="Unassembled WGS sequence"/>
</dbReference>
<dbReference type="EMBL" id="BMGK01000010">
    <property type="protein sequence ID" value="GGD99340.1"/>
    <property type="molecule type" value="Genomic_DNA"/>
</dbReference>
<dbReference type="InterPro" id="IPR025348">
    <property type="entry name" value="DUF4252"/>
</dbReference>
<feature type="signal peptide" evidence="1">
    <location>
        <begin position="1"/>
        <end position="21"/>
    </location>
</feature>
<reference evidence="2" key="1">
    <citation type="journal article" date="2014" name="Int. J. Syst. Evol. Microbiol.">
        <title>Complete genome sequence of Corynebacterium casei LMG S-19264T (=DSM 44701T), isolated from a smear-ripened cheese.</title>
        <authorList>
            <consortium name="US DOE Joint Genome Institute (JGI-PGF)"/>
            <person name="Walter F."/>
            <person name="Albersmeier A."/>
            <person name="Kalinowski J."/>
            <person name="Ruckert C."/>
        </authorList>
    </citation>
    <scope>NUCLEOTIDE SEQUENCE</scope>
    <source>
        <strain evidence="2">CGMCC 1.12924</strain>
    </source>
</reference>
<keyword evidence="3" id="KW-1185">Reference proteome</keyword>
<evidence type="ECO:0000313" key="3">
    <source>
        <dbReference type="Proteomes" id="UP000652231"/>
    </source>
</evidence>
<gene>
    <name evidence="2" type="ORF">GCM10011312_23560</name>
</gene>
<dbReference type="AlphaFoldDB" id="A0A8J2YAY6"/>
<dbReference type="RefSeq" id="WP_188442777.1">
    <property type="nucleotide sequence ID" value="NZ_BMGK01000010.1"/>
</dbReference>
<accession>A0A8J2YAY6</accession>
<proteinExistence type="predicted"/>
<comment type="caution">
    <text evidence="2">The sequence shown here is derived from an EMBL/GenBank/DDBJ whole genome shotgun (WGS) entry which is preliminary data.</text>
</comment>
<protein>
    <recommendedName>
        <fullName evidence="4">DUF4252 domain-containing protein</fullName>
    </recommendedName>
</protein>
<name>A0A8J2YAY6_9FLAO</name>
<evidence type="ECO:0008006" key="4">
    <source>
        <dbReference type="Google" id="ProtNLM"/>
    </source>
</evidence>
<evidence type="ECO:0000256" key="1">
    <source>
        <dbReference type="SAM" id="SignalP"/>
    </source>
</evidence>
<dbReference type="Pfam" id="PF14060">
    <property type="entry name" value="DUF4252"/>
    <property type="match status" value="1"/>
</dbReference>
<sequence>MKKIIAILAVTLITQAIYSQAIFDKFENQNDVSSLVVTKSMFKLMSKIDLSSDDPEAKNYLKMVENLDDIKIFTTGNNDKASDMKRTVENYLKSTTSLSELMRVNDDGQNIRFYVKEGKNDNYVSELFMFLEDPTSSDSKAVIMSITGNIDLRQISQLTSDLKVPGSEQLKNIDQKKSNK</sequence>
<organism evidence="2 3">
    <name type="scientific">Planktosalinus lacus</name>
    <dbReference type="NCBI Taxonomy" id="1526573"/>
    <lineage>
        <taxon>Bacteria</taxon>
        <taxon>Pseudomonadati</taxon>
        <taxon>Bacteroidota</taxon>
        <taxon>Flavobacteriia</taxon>
        <taxon>Flavobacteriales</taxon>
        <taxon>Flavobacteriaceae</taxon>
        <taxon>Planktosalinus</taxon>
    </lineage>
</organism>
<keyword evidence="1" id="KW-0732">Signal</keyword>